<feature type="transmembrane region" description="Helical" evidence="6">
    <location>
        <begin position="175"/>
        <end position="196"/>
    </location>
</feature>
<dbReference type="Proteomes" id="UP000738349">
    <property type="component" value="Unassembled WGS sequence"/>
</dbReference>
<feature type="domain" description="Rhodopsin" evidence="7">
    <location>
        <begin position="35"/>
        <end position="270"/>
    </location>
</feature>
<reference evidence="8" key="1">
    <citation type="journal article" date="2021" name="Nat. Commun.">
        <title>Genetic determinants of endophytism in the Arabidopsis root mycobiome.</title>
        <authorList>
            <person name="Mesny F."/>
            <person name="Miyauchi S."/>
            <person name="Thiergart T."/>
            <person name="Pickel B."/>
            <person name="Atanasova L."/>
            <person name="Karlsson M."/>
            <person name="Huettel B."/>
            <person name="Barry K.W."/>
            <person name="Haridas S."/>
            <person name="Chen C."/>
            <person name="Bauer D."/>
            <person name="Andreopoulos W."/>
            <person name="Pangilinan J."/>
            <person name="LaButti K."/>
            <person name="Riley R."/>
            <person name="Lipzen A."/>
            <person name="Clum A."/>
            <person name="Drula E."/>
            <person name="Henrissat B."/>
            <person name="Kohler A."/>
            <person name="Grigoriev I.V."/>
            <person name="Martin F.M."/>
            <person name="Hacquard S."/>
        </authorList>
    </citation>
    <scope>NUCLEOTIDE SEQUENCE</scope>
    <source>
        <strain evidence="8">MPI-CAGE-AT-0147</strain>
    </source>
</reference>
<dbReference type="AlphaFoldDB" id="A0A9P9E873"/>
<evidence type="ECO:0000256" key="2">
    <source>
        <dbReference type="ARBA" id="ARBA00022692"/>
    </source>
</evidence>
<dbReference type="InterPro" id="IPR052337">
    <property type="entry name" value="SAT4-like"/>
</dbReference>
<sequence length="332" mass="37298">MASEDAIPDASETRAPVLIGGVVFLLTVSALMVGLRILSRGLLKQFALDDATSIAAWATIMGCGVSQVAMTKYGLGRHMNTLSPEEIVLYLRCFWLSVMFYTYSLFFIKMTFLLNYYRLLLVSKMRSVCIAAIVIIVLWGVSQGILVFVLCIPLQAWWDHSIDATCITYKHQVRWWYVNGAFNIVSDLMIIILPLPDLWKLHLPRSQKVYLMGIFCVGFLIVGISIMRIQWLHPEADITWWNVDPALWSLAEITAGIACACLPFLKPLTVRVKSFVVRTSTPLSKLRLRSKSTKSDMESYTTASEVQGELSRDRNTLSSVDSDQTVVNVISV</sequence>
<evidence type="ECO:0000256" key="1">
    <source>
        <dbReference type="ARBA" id="ARBA00004141"/>
    </source>
</evidence>
<dbReference type="PANTHER" id="PTHR33048:SF47">
    <property type="entry name" value="INTEGRAL MEMBRANE PROTEIN-RELATED"/>
    <property type="match status" value="1"/>
</dbReference>
<evidence type="ECO:0000313" key="9">
    <source>
        <dbReference type="Proteomes" id="UP000738349"/>
    </source>
</evidence>
<dbReference type="PANTHER" id="PTHR33048">
    <property type="entry name" value="PTH11-LIKE INTEGRAL MEMBRANE PROTEIN (AFU_ORTHOLOGUE AFUA_5G11245)"/>
    <property type="match status" value="1"/>
</dbReference>
<name>A0A9P9E873_9HYPO</name>
<dbReference type="EMBL" id="JAGMUV010000016">
    <property type="protein sequence ID" value="KAH7132713.1"/>
    <property type="molecule type" value="Genomic_DNA"/>
</dbReference>
<feature type="transmembrane region" description="Helical" evidence="6">
    <location>
        <begin position="89"/>
        <end position="108"/>
    </location>
</feature>
<evidence type="ECO:0000259" key="7">
    <source>
        <dbReference type="Pfam" id="PF20684"/>
    </source>
</evidence>
<keyword evidence="9" id="KW-1185">Reference proteome</keyword>
<dbReference type="Pfam" id="PF20684">
    <property type="entry name" value="Fung_rhodopsin"/>
    <property type="match status" value="1"/>
</dbReference>
<keyword evidence="2 6" id="KW-0812">Transmembrane</keyword>
<gene>
    <name evidence="8" type="ORF">EDB81DRAFT_695717</name>
</gene>
<comment type="similarity">
    <text evidence="5">Belongs to the SAT4 family.</text>
</comment>
<dbReference type="OrthoDB" id="10017208at2759"/>
<evidence type="ECO:0000256" key="5">
    <source>
        <dbReference type="ARBA" id="ARBA00038359"/>
    </source>
</evidence>
<evidence type="ECO:0000313" key="8">
    <source>
        <dbReference type="EMBL" id="KAH7132713.1"/>
    </source>
</evidence>
<dbReference type="GO" id="GO:0016020">
    <property type="term" value="C:membrane"/>
    <property type="evidence" value="ECO:0007669"/>
    <property type="project" value="UniProtKB-SubCell"/>
</dbReference>
<proteinExistence type="inferred from homology"/>
<keyword evidence="3 6" id="KW-1133">Transmembrane helix</keyword>
<evidence type="ECO:0000256" key="6">
    <source>
        <dbReference type="SAM" id="Phobius"/>
    </source>
</evidence>
<feature type="transmembrane region" description="Helical" evidence="6">
    <location>
        <begin position="128"/>
        <end position="155"/>
    </location>
</feature>
<evidence type="ECO:0000256" key="4">
    <source>
        <dbReference type="ARBA" id="ARBA00023136"/>
    </source>
</evidence>
<dbReference type="InterPro" id="IPR049326">
    <property type="entry name" value="Rhodopsin_dom_fungi"/>
</dbReference>
<accession>A0A9P9E873</accession>
<comment type="subcellular location">
    <subcellularLocation>
        <location evidence="1">Membrane</location>
        <topology evidence="1">Multi-pass membrane protein</topology>
    </subcellularLocation>
</comment>
<feature type="transmembrane region" description="Helical" evidence="6">
    <location>
        <begin position="51"/>
        <end position="69"/>
    </location>
</feature>
<feature type="transmembrane region" description="Helical" evidence="6">
    <location>
        <begin position="208"/>
        <end position="226"/>
    </location>
</feature>
<protein>
    <recommendedName>
        <fullName evidence="7">Rhodopsin domain-containing protein</fullName>
    </recommendedName>
</protein>
<comment type="caution">
    <text evidence="8">The sequence shown here is derived from an EMBL/GenBank/DDBJ whole genome shotgun (WGS) entry which is preliminary data.</text>
</comment>
<evidence type="ECO:0000256" key="3">
    <source>
        <dbReference type="ARBA" id="ARBA00022989"/>
    </source>
</evidence>
<keyword evidence="4 6" id="KW-0472">Membrane</keyword>
<feature type="transmembrane region" description="Helical" evidence="6">
    <location>
        <begin position="17"/>
        <end position="39"/>
    </location>
</feature>
<organism evidence="8 9">
    <name type="scientific">Dactylonectria macrodidyma</name>
    <dbReference type="NCBI Taxonomy" id="307937"/>
    <lineage>
        <taxon>Eukaryota</taxon>
        <taxon>Fungi</taxon>
        <taxon>Dikarya</taxon>
        <taxon>Ascomycota</taxon>
        <taxon>Pezizomycotina</taxon>
        <taxon>Sordariomycetes</taxon>
        <taxon>Hypocreomycetidae</taxon>
        <taxon>Hypocreales</taxon>
        <taxon>Nectriaceae</taxon>
        <taxon>Dactylonectria</taxon>
    </lineage>
</organism>